<dbReference type="InterPro" id="IPR005467">
    <property type="entry name" value="His_kinase_dom"/>
</dbReference>
<sequence>MGWSEFLYLAVGLGLGWGVKEMLPNKAEKPSSVPRLEKAGLADDRVLRSKFNAQPEPLTSSEQLYQISDQLKQTQLAYRMALEMSQFKAGFLARTSHELRSPINSMIGTLQLILSDLCESPEEEKEFIQQAYLSALKFVEQLDEIIHVAKTDHGTEKMNIQPLSLSEILEEVEDLTHLQAANHSIRLKFQMPDTQVKVLADRPRLTQVLLSLVDTAIAQMEHGTVIISCETAPESKLIYVWVDDQRPVSAWSESWDLLQFTLEKSPLETALTSVSSTDDHQLSPGMRLLMNQTLMALMNGSLEVVAIPTEGEDSNFTRTQCSLPLA</sequence>
<dbReference type="GO" id="GO:0000155">
    <property type="term" value="F:phosphorelay sensor kinase activity"/>
    <property type="evidence" value="ECO:0007669"/>
    <property type="project" value="InterPro"/>
</dbReference>
<keyword evidence="8" id="KW-1185">Reference proteome</keyword>
<evidence type="ECO:0000259" key="6">
    <source>
        <dbReference type="PROSITE" id="PS50109"/>
    </source>
</evidence>
<evidence type="ECO:0000256" key="3">
    <source>
        <dbReference type="ARBA" id="ARBA00022679"/>
    </source>
</evidence>
<dbReference type="InterPro" id="IPR003661">
    <property type="entry name" value="HisK_dim/P_dom"/>
</dbReference>
<protein>
    <recommendedName>
        <fullName evidence="2">histidine kinase</fullName>
        <ecNumber evidence="2">2.7.13.3</ecNumber>
    </recommendedName>
</protein>
<evidence type="ECO:0000256" key="4">
    <source>
        <dbReference type="ARBA" id="ARBA00022777"/>
    </source>
</evidence>
<accession>U7QFV8</accession>
<gene>
    <name evidence="7" type="ORF">M595_4083</name>
</gene>
<reference evidence="7 8" key="1">
    <citation type="journal article" date="2013" name="Front. Microbiol.">
        <title>Comparative genomic analyses of the cyanobacterium, Lyngbya aestuarii BL J, a powerful hydrogen producer.</title>
        <authorList>
            <person name="Kothari A."/>
            <person name="Vaughn M."/>
            <person name="Garcia-Pichel F."/>
        </authorList>
    </citation>
    <scope>NUCLEOTIDE SEQUENCE [LARGE SCALE GENOMIC DNA]</scope>
    <source>
        <strain evidence="7 8">BL J</strain>
    </source>
</reference>
<proteinExistence type="predicted"/>
<evidence type="ECO:0000256" key="2">
    <source>
        <dbReference type="ARBA" id="ARBA00012438"/>
    </source>
</evidence>
<dbReference type="EC" id="2.7.13.3" evidence="2"/>
<comment type="catalytic activity">
    <reaction evidence="1">
        <text>ATP + protein L-histidine = ADP + protein N-phospho-L-histidine.</text>
        <dbReference type="EC" id="2.7.13.3"/>
    </reaction>
</comment>
<dbReference type="Pfam" id="PF00512">
    <property type="entry name" value="HisKA"/>
    <property type="match status" value="1"/>
</dbReference>
<dbReference type="CDD" id="cd00082">
    <property type="entry name" value="HisKA"/>
    <property type="match status" value="1"/>
</dbReference>
<dbReference type="SUPFAM" id="SSF47384">
    <property type="entry name" value="Homodimeric domain of signal transducing histidine kinase"/>
    <property type="match status" value="1"/>
</dbReference>
<comment type="caution">
    <text evidence="7">The sequence shown here is derived from an EMBL/GenBank/DDBJ whole genome shotgun (WGS) entry which is preliminary data.</text>
</comment>
<dbReference type="RefSeq" id="WP_023067787.1">
    <property type="nucleotide sequence ID" value="NZ_AUZM01000045.1"/>
</dbReference>
<evidence type="ECO:0000256" key="5">
    <source>
        <dbReference type="ARBA" id="ARBA00023012"/>
    </source>
</evidence>
<dbReference type="Gene3D" id="1.10.287.130">
    <property type="match status" value="1"/>
</dbReference>
<dbReference type="Gene3D" id="3.30.565.10">
    <property type="entry name" value="Histidine kinase-like ATPase, C-terminal domain"/>
    <property type="match status" value="1"/>
</dbReference>
<dbReference type="AlphaFoldDB" id="U7QFV8"/>
<evidence type="ECO:0000313" key="8">
    <source>
        <dbReference type="Proteomes" id="UP000017127"/>
    </source>
</evidence>
<dbReference type="EMBL" id="AUZM01000045">
    <property type="protein sequence ID" value="ERT05935.1"/>
    <property type="molecule type" value="Genomic_DNA"/>
</dbReference>
<dbReference type="PROSITE" id="PS50109">
    <property type="entry name" value="HIS_KIN"/>
    <property type="match status" value="1"/>
</dbReference>
<dbReference type="Proteomes" id="UP000017127">
    <property type="component" value="Unassembled WGS sequence"/>
</dbReference>
<dbReference type="PATRIC" id="fig|1348334.3.peg.3948"/>
<dbReference type="InterPro" id="IPR036097">
    <property type="entry name" value="HisK_dim/P_sf"/>
</dbReference>
<evidence type="ECO:0000256" key="1">
    <source>
        <dbReference type="ARBA" id="ARBA00000085"/>
    </source>
</evidence>
<feature type="domain" description="Histidine kinase" evidence="6">
    <location>
        <begin position="94"/>
        <end position="326"/>
    </location>
</feature>
<dbReference type="PANTHER" id="PTHR43711">
    <property type="entry name" value="TWO-COMPONENT HISTIDINE KINASE"/>
    <property type="match status" value="1"/>
</dbReference>
<dbReference type="SMART" id="SM00388">
    <property type="entry name" value="HisKA"/>
    <property type="match status" value="1"/>
</dbReference>
<organism evidence="7 8">
    <name type="scientific">Lyngbya aestuarii BL J</name>
    <dbReference type="NCBI Taxonomy" id="1348334"/>
    <lineage>
        <taxon>Bacteria</taxon>
        <taxon>Bacillati</taxon>
        <taxon>Cyanobacteriota</taxon>
        <taxon>Cyanophyceae</taxon>
        <taxon>Oscillatoriophycideae</taxon>
        <taxon>Oscillatoriales</taxon>
        <taxon>Microcoleaceae</taxon>
        <taxon>Lyngbya</taxon>
    </lineage>
</organism>
<keyword evidence="5" id="KW-0902">Two-component regulatory system</keyword>
<dbReference type="SUPFAM" id="SSF55874">
    <property type="entry name" value="ATPase domain of HSP90 chaperone/DNA topoisomerase II/histidine kinase"/>
    <property type="match status" value="1"/>
</dbReference>
<evidence type="ECO:0000313" key="7">
    <source>
        <dbReference type="EMBL" id="ERT05935.1"/>
    </source>
</evidence>
<dbReference type="InterPro" id="IPR036890">
    <property type="entry name" value="HATPase_C_sf"/>
</dbReference>
<dbReference type="InterPro" id="IPR050736">
    <property type="entry name" value="Sensor_HK_Regulatory"/>
</dbReference>
<keyword evidence="4 7" id="KW-0418">Kinase</keyword>
<name>U7QFV8_9CYAN</name>
<keyword evidence="3" id="KW-0808">Transferase</keyword>
<dbReference type="OrthoDB" id="505938at2"/>
<dbReference type="PANTHER" id="PTHR43711:SF1">
    <property type="entry name" value="HISTIDINE KINASE 1"/>
    <property type="match status" value="1"/>
</dbReference>